<evidence type="ECO:0008006" key="5">
    <source>
        <dbReference type="Google" id="ProtNLM"/>
    </source>
</evidence>
<reference evidence="3 4" key="1">
    <citation type="submission" date="2013-03" db="EMBL/GenBank/DDBJ databases">
        <title>The Genome Sequence of Phialophora europaea CBS 101466.</title>
        <authorList>
            <consortium name="The Broad Institute Genomics Platform"/>
            <person name="Cuomo C."/>
            <person name="de Hoog S."/>
            <person name="Gorbushina A."/>
            <person name="Walker B."/>
            <person name="Young S.K."/>
            <person name="Zeng Q."/>
            <person name="Gargeya S."/>
            <person name="Fitzgerald M."/>
            <person name="Haas B."/>
            <person name="Abouelleil A."/>
            <person name="Allen A.W."/>
            <person name="Alvarado L."/>
            <person name="Arachchi H.M."/>
            <person name="Berlin A.M."/>
            <person name="Chapman S.B."/>
            <person name="Gainer-Dewar J."/>
            <person name="Goldberg J."/>
            <person name="Griggs A."/>
            <person name="Gujja S."/>
            <person name="Hansen M."/>
            <person name="Howarth C."/>
            <person name="Imamovic A."/>
            <person name="Ireland A."/>
            <person name="Larimer J."/>
            <person name="McCowan C."/>
            <person name="Murphy C."/>
            <person name="Pearson M."/>
            <person name="Poon T.W."/>
            <person name="Priest M."/>
            <person name="Roberts A."/>
            <person name="Saif S."/>
            <person name="Shea T."/>
            <person name="Sisk P."/>
            <person name="Sykes S."/>
            <person name="Wortman J."/>
            <person name="Nusbaum C."/>
            <person name="Birren B."/>
        </authorList>
    </citation>
    <scope>NUCLEOTIDE SEQUENCE [LARGE SCALE GENOMIC DNA]</scope>
    <source>
        <strain evidence="3 4">CBS 101466</strain>
    </source>
</reference>
<dbReference type="InterPro" id="IPR018608">
    <property type="entry name" value="Gti1/Pac2"/>
</dbReference>
<dbReference type="GO" id="GO:0003677">
    <property type="term" value="F:DNA binding"/>
    <property type="evidence" value="ECO:0007669"/>
    <property type="project" value="TreeGrafter"/>
</dbReference>
<comment type="similarity">
    <text evidence="1">Belongs to the MIT1/WOR1 family.</text>
</comment>
<dbReference type="eggNOG" id="KOG4476">
    <property type="taxonomic scope" value="Eukaryota"/>
</dbReference>
<evidence type="ECO:0000313" key="3">
    <source>
        <dbReference type="EMBL" id="ETN44080.1"/>
    </source>
</evidence>
<feature type="region of interest" description="Disordered" evidence="2">
    <location>
        <begin position="48"/>
        <end position="70"/>
    </location>
</feature>
<name>W2S633_CYPE1</name>
<dbReference type="PANTHER" id="PTHR28027:SF2">
    <property type="entry name" value="TRANSCRIPTIONAL REGULATOR MIT1"/>
    <property type="match status" value="1"/>
</dbReference>
<sequence>MDVRSGHVFVFEEHESGIKQWTDGIHWSPSRVLDSFIVYRELDDEEKGTGKRGRLIPSEDRTRDHQEPAESNLYGSLVDSYPFKRDGLMKRTISMKTGEQCWRLVSYYRPEDVRLGNVRSPSQDPGLHFIPPILCVRQALQCQGERNSAMTSHSTHPVWYGAEAVVVFPHSNTNVTIDKDGFSRNLNKQIPWYTS</sequence>
<evidence type="ECO:0000313" key="4">
    <source>
        <dbReference type="Proteomes" id="UP000030752"/>
    </source>
</evidence>
<dbReference type="PANTHER" id="PTHR28027">
    <property type="entry name" value="TRANSCRIPTIONAL REGULATOR MIT1"/>
    <property type="match status" value="1"/>
</dbReference>
<dbReference type="VEuPathDB" id="FungiDB:HMPREF1541_10945"/>
<dbReference type="HOGENOM" id="CLU_1396255_0_0_1"/>
<dbReference type="EMBL" id="KB822716">
    <property type="protein sequence ID" value="ETN44080.1"/>
    <property type="molecule type" value="Genomic_DNA"/>
</dbReference>
<dbReference type="AlphaFoldDB" id="W2S633"/>
<keyword evidence="4" id="KW-1185">Reference proteome</keyword>
<accession>W2S633</accession>
<dbReference type="GeneID" id="19978284"/>
<dbReference type="OrthoDB" id="5572844at2759"/>
<gene>
    <name evidence="3" type="ORF">HMPREF1541_10945</name>
</gene>
<feature type="compositionally biased region" description="Basic and acidic residues" evidence="2">
    <location>
        <begin position="57"/>
        <end position="68"/>
    </location>
</feature>
<dbReference type="Pfam" id="PF09729">
    <property type="entry name" value="Gti1_Pac2"/>
    <property type="match status" value="1"/>
</dbReference>
<dbReference type="RefSeq" id="XP_008713836.1">
    <property type="nucleotide sequence ID" value="XM_008715614.1"/>
</dbReference>
<organism evidence="3 4">
    <name type="scientific">Cyphellophora europaea (strain CBS 101466)</name>
    <name type="common">Phialophora europaea</name>
    <dbReference type="NCBI Taxonomy" id="1220924"/>
    <lineage>
        <taxon>Eukaryota</taxon>
        <taxon>Fungi</taxon>
        <taxon>Dikarya</taxon>
        <taxon>Ascomycota</taxon>
        <taxon>Pezizomycotina</taxon>
        <taxon>Eurotiomycetes</taxon>
        <taxon>Chaetothyriomycetidae</taxon>
        <taxon>Chaetothyriales</taxon>
        <taxon>Cyphellophoraceae</taxon>
        <taxon>Cyphellophora</taxon>
    </lineage>
</organism>
<dbReference type="InParanoid" id="W2S633"/>
<protein>
    <recommendedName>
        <fullName evidence="5">Gti1/Pac2 family protein</fullName>
    </recommendedName>
</protein>
<evidence type="ECO:0000256" key="1">
    <source>
        <dbReference type="ARBA" id="ARBA00008359"/>
    </source>
</evidence>
<dbReference type="Proteomes" id="UP000030752">
    <property type="component" value="Unassembled WGS sequence"/>
</dbReference>
<evidence type="ECO:0000256" key="2">
    <source>
        <dbReference type="SAM" id="MobiDB-lite"/>
    </source>
</evidence>
<proteinExistence type="inferred from homology"/>